<dbReference type="KEGG" id="pdio:PDMSB3_0846"/>
<dbReference type="EMBL" id="LR699553">
    <property type="protein sequence ID" value="VVD27308.1"/>
    <property type="molecule type" value="Genomic_DNA"/>
</dbReference>
<dbReference type="AlphaFoldDB" id="A0A5Q4ZIZ9"/>
<gene>
    <name evidence="1" type="ORF">PDMSB3_0846</name>
</gene>
<name>A0A5Q4ZIZ9_9BURK</name>
<evidence type="ECO:0000313" key="1">
    <source>
        <dbReference type="EMBL" id="VVD27308.1"/>
    </source>
</evidence>
<organism evidence="1 2">
    <name type="scientific">Paraburkholderia dioscoreae</name>
    <dbReference type="NCBI Taxonomy" id="2604047"/>
    <lineage>
        <taxon>Bacteria</taxon>
        <taxon>Pseudomonadati</taxon>
        <taxon>Pseudomonadota</taxon>
        <taxon>Betaproteobacteria</taxon>
        <taxon>Burkholderiales</taxon>
        <taxon>Burkholderiaceae</taxon>
        <taxon>Paraburkholderia</taxon>
    </lineage>
</organism>
<keyword evidence="2" id="KW-1185">Reference proteome</keyword>
<reference evidence="1 2" key="1">
    <citation type="submission" date="2019-08" db="EMBL/GenBank/DDBJ databases">
        <authorList>
            <person name="Herpell B J."/>
        </authorList>
    </citation>
    <scope>NUCLEOTIDE SEQUENCE [LARGE SCALE GENOMIC DNA]</scope>
    <source>
        <strain evidence="2">Msb3</strain>
    </source>
</reference>
<protein>
    <submittedName>
        <fullName evidence="1">Uncharacterized protein</fullName>
    </submittedName>
</protein>
<sequence length="63" mass="6475">MEPPPRKLGGPCRRRDHVVGTDTLGGAVYCAEKSGGPAAAHLAAAAAIRRRDWDTGACGRGSC</sequence>
<proteinExistence type="predicted"/>
<evidence type="ECO:0000313" key="2">
    <source>
        <dbReference type="Proteomes" id="UP000325811"/>
    </source>
</evidence>
<accession>A0A5Q4ZIZ9</accession>
<dbReference type="Proteomes" id="UP000325811">
    <property type="component" value="Chromosome I"/>
</dbReference>